<feature type="domain" description="Thioredoxin" evidence="4">
    <location>
        <begin position="14"/>
        <end position="147"/>
    </location>
</feature>
<dbReference type="STRING" id="1079859.SAMN04515674_12330"/>
<protein>
    <submittedName>
        <fullName evidence="5">Thioredoxin-like</fullName>
    </submittedName>
</protein>
<evidence type="ECO:0000256" key="3">
    <source>
        <dbReference type="SAM" id="SignalP"/>
    </source>
</evidence>
<dbReference type="RefSeq" id="WP_092019795.1">
    <property type="nucleotide sequence ID" value="NZ_FOXH01000023.1"/>
</dbReference>
<evidence type="ECO:0000313" key="5">
    <source>
        <dbReference type="EMBL" id="SFQ50004.1"/>
    </source>
</evidence>
<dbReference type="PROSITE" id="PS51352">
    <property type="entry name" value="THIOREDOXIN_2"/>
    <property type="match status" value="1"/>
</dbReference>
<dbReference type="Proteomes" id="UP000199306">
    <property type="component" value="Unassembled WGS sequence"/>
</dbReference>
<dbReference type="PANTHER" id="PTHR15337">
    <property type="entry name" value="ANTERIOR GRADIENT PROTEIN-RELATED"/>
    <property type="match status" value="1"/>
</dbReference>
<keyword evidence="2" id="KW-0676">Redox-active center</keyword>
<dbReference type="InterPro" id="IPR017937">
    <property type="entry name" value="Thioredoxin_CS"/>
</dbReference>
<keyword evidence="6" id="KW-1185">Reference proteome</keyword>
<keyword evidence="1 3" id="KW-0732">Signal</keyword>
<feature type="chain" id="PRO_5011728246" evidence="3">
    <location>
        <begin position="22"/>
        <end position="147"/>
    </location>
</feature>
<evidence type="ECO:0000313" key="6">
    <source>
        <dbReference type="Proteomes" id="UP000199306"/>
    </source>
</evidence>
<dbReference type="PANTHER" id="PTHR15337:SF11">
    <property type="entry name" value="THIOREDOXIN DOMAIN-CONTAINING PROTEIN"/>
    <property type="match status" value="1"/>
</dbReference>
<dbReference type="AlphaFoldDB" id="A0A1I5Z0I1"/>
<dbReference type="OrthoDB" id="9811036at2"/>
<dbReference type="Pfam" id="PF13899">
    <property type="entry name" value="Thioredoxin_7"/>
    <property type="match status" value="1"/>
</dbReference>
<dbReference type="InterPro" id="IPR013766">
    <property type="entry name" value="Thioredoxin_domain"/>
</dbReference>
<accession>A0A1I5Z0I1</accession>
<proteinExistence type="predicted"/>
<dbReference type="Gene3D" id="3.40.30.10">
    <property type="entry name" value="Glutaredoxin"/>
    <property type="match status" value="1"/>
</dbReference>
<reference evidence="5 6" key="1">
    <citation type="submission" date="2016-10" db="EMBL/GenBank/DDBJ databases">
        <authorList>
            <person name="de Groot N.N."/>
        </authorList>
    </citation>
    <scope>NUCLEOTIDE SEQUENCE [LARGE SCALE GENOMIC DNA]</scope>
    <source>
        <strain evidence="6">E92,LMG 26720,CCM 7988</strain>
    </source>
</reference>
<dbReference type="PROSITE" id="PS00194">
    <property type="entry name" value="THIOREDOXIN_1"/>
    <property type="match status" value="1"/>
</dbReference>
<evidence type="ECO:0000256" key="2">
    <source>
        <dbReference type="ARBA" id="ARBA00023284"/>
    </source>
</evidence>
<organism evidence="5 6">
    <name type="scientific">Pseudarcicella hirudinis</name>
    <dbReference type="NCBI Taxonomy" id="1079859"/>
    <lineage>
        <taxon>Bacteria</taxon>
        <taxon>Pseudomonadati</taxon>
        <taxon>Bacteroidota</taxon>
        <taxon>Cytophagia</taxon>
        <taxon>Cytophagales</taxon>
        <taxon>Flectobacillaceae</taxon>
        <taxon>Pseudarcicella</taxon>
    </lineage>
</organism>
<evidence type="ECO:0000256" key="1">
    <source>
        <dbReference type="ARBA" id="ARBA00022729"/>
    </source>
</evidence>
<dbReference type="InterPro" id="IPR051099">
    <property type="entry name" value="AGR/TXD"/>
</dbReference>
<sequence>MTKLKLIAALFMSLIVTTAFANNPIKKTEGSEGILFFKGTFKEALAKAKKENKKIFMDCYTTWCGPCKKLKSSVFPDKNLAAYINQNYVSIAVDYENGEGPAISQLYPVEGYPTLYFLDSNGKVKKTFVGLPSGGASELLSFAQKIK</sequence>
<dbReference type="EMBL" id="FOXH01000023">
    <property type="protein sequence ID" value="SFQ50004.1"/>
    <property type="molecule type" value="Genomic_DNA"/>
</dbReference>
<gene>
    <name evidence="5" type="ORF">SAMN04515674_12330</name>
</gene>
<evidence type="ECO:0000259" key="4">
    <source>
        <dbReference type="PROSITE" id="PS51352"/>
    </source>
</evidence>
<name>A0A1I5Z0I1_9BACT</name>
<dbReference type="InterPro" id="IPR036249">
    <property type="entry name" value="Thioredoxin-like_sf"/>
</dbReference>
<feature type="signal peptide" evidence="3">
    <location>
        <begin position="1"/>
        <end position="21"/>
    </location>
</feature>
<dbReference type="SUPFAM" id="SSF52833">
    <property type="entry name" value="Thioredoxin-like"/>
    <property type="match status" value="1"/>
</dbReference>